<feature type="non-terminal residue" evidence="1">
    <location>
        <position position="1"/>
    </location>
</feature>
<dbReference type="OrthoDB" id="73875at2759"/>
<dbReference type="EMBL" id="KL198005">
    <property type="protein sequence ID" value="KDQ31659.1"/>
    <property type="molecule type" value="Genomic_DNA"/>
</dbReference>
<organism evidence="1 2">
    <name type="scientific">Pleurotus ostreatus (strain PC15)</name>
    <name type="common">Oyster mushroom</name>
    <dbReference type="NCBI Taxonomy" id="1137138"/>
    <lineage>
        <taxon>Eukaryota</taxon>
        <taxon>Fungi</taxon>
        <taxon>Dikarya</taxon>
        <taxon>Basidiomycota</taxon>
        <taxon>Agaricomycotina</taxon>
        <taxon>Agaricomycetes</taxon>
        <taxon>Agaricomycetidae</taxon>
        <taxon>Agaricales</taxon>
        <taxon>Pleurotineae</taxon>
        <taxon>Pleurotaceae</taxon>
        <taxon>Pleurotus</taxon>
    </lineage>
</organism>
<dbReference type="Proteomes" id="UP000027073">
    <property type="component" value="Unassembled WGS sequence"/>
</dbReference>
<proteinExistence type="predicted"/>
<reference evidence="2" key="1">
    <citation type="journal article" date="2014" name="Proc. Natl. Acad. Sci. U.S.A.">
        <title>Extensive sampling of basidiomycete genomes demonstrates inadequacy of the white-rot/brown-rot paradigm for wood decay fungi.</title>
        <authorList>
            <person name="Riley R."/>
            <person name="Salamov A.A."/>
            <person name="Brown D.W."/>
            <person name="Nagy L.G."/>
            <person name="Floudas D."/>
            <person name="Held B.W."/>
            <person name="Levasseur A."/>
            <person name="Lombard V."/>
            <person name="Morin E."/>
            <person name="Otillar R."/>
            <person name="Lindquist E.A."/>
            <person name="Sun H."/>
            <person name="LaButti K.M."/>
            <person name="Schmutz J."/>
            <person name="Jabbour D."/>
            <person name="Luo H."/>
            <person name="Baker S.E."/>
            <person name="Pisabarro A.G."/>
            <person name="Walton J.D."/>
            <person name="Blanchette R.A."/>
            <person name="Henrissat B."/>
            <person name="Martin F."/>
            <person name="Cullen D."/>
            <person name="Hibbett D.S."/>
            <person name="Grigoriev I.V."/>
        </authorList>
    </citation>
    <scope>NUCLEOTIDE SEQUENCE [LARGE SCALE GENOMIC DNA]</scope>
    <source>
        <strain evidence="2">PC15</strain>
    </source>
</reference>
<dbReference type="VEuPathDB" id="FungiDB:PLEOSDRAFT_1026344"/>
<name>A0A067NUP5_PLEO1</name>
<dbReference type="STRING" id="1137138.A0A067NUP5"/>
<dbReference type="InParanoid" id="A0A067NUP5"/>
<gene>
    <name evidence="1" type="ORF">PLEOSDRAFT_1026344</name>
</gene>
<sequence length="82" mass="8755">NPYAIADITPAAGWVVLDCDPQAVVQEIRLVCIGGDTEGAGCDHLTSGAGPLDKYVRLPENCSQSPFGRITKYWVHADQSVP</sequence>
<dbReference type="AlphaFoldDB" id="A0A067NUP5"/>
<protein>
    <submittedName>
        <fullName evidence="1">Uncharacterized protein</fullName>
    </submittedName>
</protein>
<accession>A0A067NUP5</accession>
<feature type="non-terminal residue" evidence="1">
    <location>
        <position position="82"/>
    </location>
</feature>
<dbReference type="HOGENOM" id="CLU_2596678_0_0_1"/>
<evidence type="ECO:0000313" key="2">
    <source>
        <dbReference type="Proteomes" id="UP000027073"/>
    </source>
</evidence>
<evidence type="ECO:0000313" key="1">
    <source>
        <dbReference type="EMBL" id="KDQ31659.1"/>
    </source>
</evidence>